<evidence type="ECO:0000256" key="2">
    <source>
        <dbReference type="SAM" id="Phobius"/>
    </source>
</evidence>
<dbReference type="InterPro" id="IPR042089">
    <property type="entry name" value="Peptidase_M13_dom_2"/>
</dbReference>
<evidence type="ECO:0000256" key="1">
    <source>
        <dbReference type="SAM" id="MobiDB-lite"/>
    </source>
</evidence>
<keyword evidence="2" id="KW-1133">Transmembrane helix</keyword>
<reference evidence="3" key="1">
    <citation type="journal article" date="2020" name="Cell">
        <title>Large-Scale Comparative Analyses of Tick Genomes Elucidate Their Genetic Diversity and Vector Capacities.</title>
        <authorList>
            <consortium name="Tick Genome and Microbiome Consortium (TIGMIC)"/>
            <person name="Jia N."/>
            <person name="Wang J."/>
            <person name="Shi W."/>
            <person name="Du L."/>
            <person name="Sun Y."/>
            <person name="Zhan W."/>
            <person name="Jiang J.F."/>
            <person name="Wang Q."/>
            <person name="Zhang B."/>
            <person name="Ji P."/>
            <person name="Bell-Sakyi L."/>
            <person name="Cui X.M."/>
            <person name="Yuan T.T."/>
            <person name="Jiang B.G."/>
            <person name="Yang W.F."/>
            <person name="Lam T.T."/>
            <person name="Chang Q.C."/>
            <person name="Ding S.J."/>
            <person name="Wang X.J."/>
            <person name="Zhu J.G."/>
            <person name="Ruan X.D."/>
            <person name="Zhao L."/>
            <person name="Wei J.T."/>
            <person name="Ye R.Z."/>
            <person name="Que T.C."/>
            <person name="Du C.H."/>
            <person name="Zhou Y.H."/>
            <person name="Cheng J.X."/>
            <person name="Dai P.F."/>
            <person name="Guo W.B."/>
            <person name="Han X.H."/>
            <person name="Huang E.J."/>
            <person name="Li L.F."/>
            <person name="Wei W."/>
            <person name="Gao Y.C."/>
            <person name="Liu J.Z."/>
            <person name="Shao H.Z."/>
            <person name="Wang X."/>
            <person name="Wang C.C."/>
            <person name="Yang T.C."/>
            <person name="Huo Q.B."/>
            <person name="Li W."/>
            <person name="Chen H.Y."/>
            <person name="Chen S.E."/>
            <person name="Zhou L.G."/>
            <person name="Ni X.B."/>
            <person name="Tian J.H."/>
            <person name="Sheng Y."/>
            <person name="Liu T."/>
            <person name="Pan Y.S."/>
            <person name="Xia L.Y."/>
            <person name="Li J."/>
            <person name="Zhao F."/>
            <person name="Cao W.C."/>
        </authorList>
    </citation>
    <scope>NUCLEOTIDE SEQUENCE</scope>
    <source>
        <strain evidence="3">Rmic-2018</strain>
    </source>
</reference>
<feature type="compositionally biased region" description="Polar residues" evidence="1">
    <location>
        <begin position="14"/>
        <end position="30"/>
    </location>
</feature>
<dbReference type="Gene3D" id="3.40.390.10">
    <property type="entry name" value="Collagenase (Catalytic Domain)"/>
    <property type="match status" value="1"/>
</dbReference>
<dbReference type="Proteomes" id="UP000821866">
    <property type="component" value="Unassembled WGS sequence"/>
</dbReference>
<feature type="compositionally biased region" description="Basic and acidic residues" evidence="1">
    <location>
        <begin position="115"/>
        <end position="132"/>
    </location>
</feature>
<evidence type="ECO:0000313" key="3">
    <source>
        <dbReference type="EMBL" id="KAH7964305.1"/>
    </source>
</evidence>
<evidence type="ECO:0000313" key="4">
    <source>
        <dbReference type="Proteomes" id="UP000821866"/>
    </source>
</evidence>
<dbReference type="AlphaFoldDB" id="A0A9J6D073"/>
<dbReference type="GO" id="GO:0006508">
    <property type="term" value="P:proteolysis"/>
    <property type="evidence" value="ECO:0007669"/>
    <property type="project" value="InterPro"/>
</dbReference>
<name>A0A9J6D073_RHIMP</name>
<comment type="caution">
    <text evidence="3">The sequence shown here is derived from an EMBL/GenBank/DDBJ whole genome shotgun (WGS) entry which is preliminary data.</text>
</comment>
<proteinExistence type="predicted"/>
<sequence>MPHHKPPTRHGSLPRSSFVTKRGSRSSLDSGKSRLSLDSDHLARKHSQPTAGDAGKAVGHVAAAPDQDQKTTDAPHRPGPHTIAVPVTTATTYAAAHLAQHQGSTRRLSLVVEPTHGHAPDEKRRTRHESKTSHSNTAASKTHHDLKNDIDEPATTTRWPTWMAYMTAQGGFKTVVIVVMLSAIVLLLVGLVLLRLYMRGTETTTPRRPFAVCNTTDCVAHAATLSASVASARDPCDDFSRFVCAAWKREHMAAVKSLTEQLIADSLLALTRMSGSWGDGAKLEERPAQFMGLCMTARPDQDSAGLQAFKEFLIGEVNFLVAPKDRDATYAGLLKALAILSGKSDVLRVLSVTASSRLPVPLDGRLSDLPEFAPKFTGHAWAAAVSPVLGWIISDEYVVHASTRQLLDAMNELAGSKSAEQLLFHTAWWFVQQIGALTSNALFEATRVALGGAGSLYQGLLCGVQSDVLRVLSVTANSRLPVPLDGRLSDLPEFAPKFTGHAWAAAVSPVLGWIISDEYVVHASTRQLLDAMNELAGSKSAEQLLFHTAWWFVQQIGALTSNALFEATRVALGGAGSLYQGLLCGVQATIETLPRIRPQVSVIYNNPPRVSPRDKRPACHKASVYDTLNLVHSVGGDGRADLEQSRAASEGLGVLHAARNAPRRVAAAAEHRRDPTVELLRRHRGGLAGILRPLALEPPGNPALFRQGPSRTNTRWYTLYGSPLASATALARSTKVCWAVRSEQLSRAASQFSPGRDACTPSPPEFYKLDPTSLATYSPAFKGVSVATAAIRAPLYYGAGTAAMRFGGLGFVYAAQLVRNMDARALQDAAAIAESPVALGGGPLVPVLSVLRRAGETGRLPSLAGAGTRLRGVQQGVAYPRLAVLHELHGVHPRPITSSSLRPDLATLLRGEPSTIDQFVFIATVSVMSSVTAITAGPRHLGLHLNLTTDRTAPASRLPRSLLRKTTTEGSTADLRHRMVISRVRLQDVASRLAHRRLAGRRPHSTPLLPTRKTKRCSARR</sequence>
<protein>
    <submittedName>
        <fullName evidence="3">Uncharacterized protein</fullName>
    </submittedName>
</protein>
<feature type="region of interest" description="Disordered" evidence="1">
    <location>
        <begin position="999"/>
        <end position="1021"/>
    </location>
</feature>
<reference evidence="3" key="2">
    <citation type="submission" date="2021-09" db="EMBL/GenBank/DDBJ databases">
        <authorList>
            <person name="Jia N."/>
            <person name="Wang J."/>
            <person name="Shi W."/>
            <person name="Du L."/>
            <person name="Sun Y."/>
            <person name="Zhan W."/>
            <person name="Jiang J."/>
            <person name="Wang Q."/>
            <person name="Zhang B."/>
            <person name="Ji P."/>
            <person name="Sakyi L.B."/>
            <person name="Cui X."/>
            <person name="Yuan T."/>
            <person name="Jiang B."/>
            <person name="Yang W."/>
            <person name="Lam T.T.-Y."/>
            <person name="Chang Q."/>
            <person name="Ding S."/>
            <person name="Wang X."/>
            <person name="Zhu J."/>
            <person name="Ruan X."/>
            <person name="Zhao L."/>
            <person name="Wei J."/>
            <person name="Que T."/>
            <person name="Du C."/>
            <person name="Cheng J."/>
            <person name="Dai P."/>
            <person name="Han X."/>
            <person name="Huang E."/>
            <person name="Gao Y."/>
            <person name="Liu J."/>
            <person name="Shao H."/>
            <person name="Ye R."/>
            <person name="Li L."/>
            <person name="Wei W."/>
            <person name="Wang X."/>
            <person name="Wang C."/>
            <person name="Huo Q."/>
            <person name="Li W."/>
            <person name="Guo W."/>
            <person name="Chen H."/>
            <person name="Chen S."/>
            <person name="Zhou L."/>
            <person name="Zhou L."/>
            <person name="Ni X."/>
            <person name="Tian J."/>
            <person name="Zhou Y."/>
            <person name="Sheng Y."/>
            <person name="Liu T."/>
            <person name="Pan Y."/>
            <person name="Xia L."/>
            <person name="Li J."/>
            <person name="Zhao F."/>
            <person name="Cao W."/>
        </authorList>
    </citation>
    <scope>NUCLEOTIDE SEQUENCE</scope>
    <source>
        <strain evidence="3">Rmic-2018</strain>
        <tissue evidence="3">Larvae</tissue>
    </source>
</reference>
<dbReference type="SUPFAM" id="SSF55486">
    <property type="entry name" value="Metalloproteases ('zincins'), catalytic domain"/>
    <property type="match status" value="1"/>
</dbReference>
<keyword evidence="4" id="KW-1185">Reference proteome</keyword>
<feature type="compositionally biased region" description="Basic and acidic residues" evidence="1">
    <location>
        <begin position="31"/>
        <end position="42"/>
    </location>
</feature>
<dbReference type="GO" id="GO:0004222">
    <property type="term" value="F:metalloendopeptidase activity"/>
    <property type="evidence" value="ECO:0007669"/>
    <property type="project" value="InterPro"/>
</dbReference>
<feature type="compositionally biased region" description="Basic residues" evidence="1">
    <location>
        <begin position="1012"/>
        <end position="1021"/>
    </location>
</feature>
<dbReference type="InterPro" id="IPR000718">
    <property type="entry name" value="Peptidase_M13"/>
</dbReference>
<dbReference type="PROSITE" id="PS51885">
    <property type="entry name" value="NEPRILYSIN"/>
    <property type="match status" value="1"/>
</dbReference>
<organism evidence="3 4">
    <name type="scientific">Rhipicephalus microplus</name>
    <name type="common">Cattle tick</name>
    <name type="synonym">Boophilus microplus</name>
    <dbReference type="NCBI Taxonomy" id="6941"/>
    <lineage>
        <taxon>Eukaryota</taxon>
        <taxon>Metazoa</taxon>
        <taxon>Ecdysozoa</taxon>
        <taxon>Arthropoda</taxon>
        <taxon>Chelicerata</taxon>
        <taxon>Arachnida</taxon>
        <taxon>Acari</taxon>
        <taxon>Parasitiformes</taxon>
        <taxon>Ixodida</taxon>
        <taxon>Ixodoidea</taxon>
        <taxon>Ixodidae</taxon>
        <taxon>Rhipicephalinae</taxon>
        <taxon>Rhipicephalus</taxon>
        <taxon>Boophilus</taxon>
    </lineage>
</organism>
<accession>A0A9J6D073</accession>
<feature type="transmembrane region" description="Helical" evidence="2">
    <location>
        <begin position="175"/>
        <end position="198"/>
    </location>
</feature>
<feature type="compositionally biased region" description="Basic and acidic residues" evidence="1">
    <location>
        <begin position="67"/>
        <end position="76"/>
    </location>
</feature>
<dbReference type="EMBL" id="JABSTU010004044">
    <property type="protein sequence ID" value="KAH7964305.1"/>
    <property type="molecule type" value="Genomic_DNA"/>
</dbReference>
<dbReference type="Gene3D" id="1.10.1380.10">
    <property type="entry name" value="Neutral endopeptidase , domain2"/>
    <property type="match status" value="1"/>
</dbReference>
<gene>
    <name evidence="3" type="ORF">HPB51_027456</name>
</gene>
<keyword evidence="2" id="KW-0472">Membrane</keyword>
<feature type="region of interest" description="Disordered" evidence="1">
    <location>
        <begin position="98"/>
        <end position="153"/>
    </location>
</feature>
<feature type="region of interest" description="Disordered" evidence="1">
    <location>
        <begin position="1"/>
        <end position="83"/>
    </location>
</feature>
<dbReference type="InterPro" id="IPR024079">
    <property type="entry name" value="MetalloPept_cat_dom_sf"/>
</dbReference>
<keyword evidence="2" id="KW-0812">Transmembrane</keyword>